<evidence type="ECO:0000259" key="2">
    <source>
        <dbReference type="Pfam" id="PF05697"/>
    </source>
</evidence>
<dbReference type="Proteomes" id="UP000291116">
    <property type="component" value="Unassembled WGS sequence"/>
</dbReference>
<dbReference type="EMBL" id="CAACVS010000346">
    <property type="protein sequence ID" value="VEU41375.1"/>
    <property type="molecule type" value="Genomic_DNA"/>
</dbReference>
<feature type="compositionally biased region" description="Basic residues" evidence="1">
    <location>
        <begin position="200"/>
        <end position="213"/>
    </location>
</feature>
<dbReference type="GO" id="GO:0015031">
    <property type="term" value="P:protein transport"/>
    <property type="evidence" value="ECO:0007669"/>
    <property type="project" value="InterPro"/>
</dbReference>
<evidence type="ECO:0000313" key="3">
    <source>
        <dbReference type="EMBL" id="VEU41375.1"/>
    </source>
</evidence>
<gene>
    <name evidence="3" type="ORF">PSNMU_V1.4_AUG-EV-PASAV3_0082960</name>
</gene>
<feature type="domain" description="Trigger factor ribosome-binding bacterial" evidence="2">
    <location>
        <begin position="119"/>
        <end position="186"/>
    </location>
</feature>
<reference evidence="3 4" key="1">
    <citation type="submission" date="2019-01" db="EMBL/GenBank/DDBJ databases">
        <authorList>
            <person name="Ferrante I. M."/>
        </authorList>
    </citation>
    <scope>NUCLEOTIDE SEQUENCE [LARGE SCALE GENOMIC DNA]</scope>
    <source>
        <strain evidence="3 4">B856</strain>
    </source>
</reference>
<dbReference type="InterPro" id="IPR036611">
    <property type="entry name" value="Trigger_fac_ribosome-bd_sf"/>
</dbReference>
<protein>
    <recommendedName>
        <fullName evidence="2">Trigger factor ribosome-binding bacterial domain-containing protein</fullName>
    </recommendedName>
</protein>
<dbReference type="SUPFAM" id="SSF102735">
    <property type="entry name" value="Trigger factor ribosome-binding domain"/>
    <property type="match status" value="1"/>
</dbReference>
<keyword evidence="4" id="KW-1185">Reference proteome</keyword>
<organism evidence="3 4">
    <name type="scientific">Pseudo-nitzschia multistriata</name>
    <dbReference type="NCBI Taxonomy" id="183589"/>
    <lineage>
        <taxon>Eukaryota</taxon>
        <taxon>Sar</taxon>
        <taxon>Stramenopiles</taxon>
        <taxon>Ochrophyta</taxon>
        <taxon>Bacillariophyta</taxon>
        <taxon>Bacillariophyceae</taxon>
        <taxon>Bacillariophycidae</taxon>
        <taxon>Bacillariales</taxon>
        <taxon>Bacillariaceae</taxon>
        <taxon>Pseudo-nitzschia</taxon>
    </lineage>
</organism>
<name>A0A448ZH70_9STRA</name>
<accession>A0A448ZH70</accession>
<feature type="compositionally biased region" description="Low complexity" evidence="1">
    <location>
        <begin position="218"/>
        <end position="230"/>
    </location>
</feature>
<sequence>MEQTKQGKRCRTSAKHRFATSLDQKWFKITTSAMNIFSILVVFMCVAHQSAAFSTGGIPTTGSTRVRQSNLCSSIGGANAGEEWNGEVVSSGTIRGCIVTQVGESVTEWVIQIDGVEADLGRFSEAIYKQITNDAKRQSFQGFRAGTIPPQLLKTYRAYAMDECARETVLEAMQQNNIRPFTNAREEIRIEEVSIPPPKQKGKKKKKKKKSKKAFGGVESSEPTAAVAEEPPAEPEWKLFESMDLAISAGWAPGQSFSFIATNVKGQKVVPDDKAEQAFPLGARR</sequence>
<dbReference type="AlphaFoldDB" id="A0A448ZH70"/>
<dbReference type="InterPro" id="IPR008881">
    <property type="entry name" value="Trigger_fac_ribosome-bd_bac"/>
</dbReference>
<evidence type="ECO:0000256" key="1">
    <source>
        <dbReference type="SAM" id="MobiDB-lite"/>
    </source>
</evidence>
<dbReference type="OrthoDB" id="42315at2759"/>
<dbReference type="Gene3D" id="3.30.70.1050">
    <property type="entry name" value="Trigger factor ribosome-binding domain"/>
    <property type="match status" value="1"/>
</dbReference>
<feature type="region of interest" description="Disordered" evidence="1">
    <location>
        <begin position="189"/>
        <end position="233"/>
    </location>
</feature>
<dbReference type="Pfam" id="PF05697">
    <property type="entry name" value="Trigger_N"/>
    <property type="match status" value="1"/>
</dbReference>
<evidence type="ECO:0000313" key="4">
    <source>
        <dbReference type="Proteomes" id="UP000291116"/>
    </source>
</evidence>
<dbReference type="GO" id="GO:0006457">
    <property type="term" value="P:protein folding"/>
    <property type="evidence" value="ECO:0007669"/>
    <property type="project" value="InterPro"/>
</dbReference>
<proteinExistence type="predicted"/>